<evidence type="ECO:0000259" key="5">
    <source>
        <dbReference type="Pfam" id="PF04153"/>
    </source>
</evidence>
<evidence type="ECO:0000256" key="3">
    <source>
        <dbReference type="ARBA" id="ARBA00023163"/>
    </source>
</evidence>
<feature type="region of interest" description="Disordered" evidence="4">
    <location>
        <begin position="1"/>
        <end position="50"/>
    </location>
</feature>
<dbReference type="Pfam" id="PF04153">
    <property type="entry name" value="NOT2_3_5_C"/>
    <property type="match status" value="1"/>
</dbReference>
<protein>
    <recommendedName>
        <fullName evidence="5">NOT2/NOT3/NOT5 C-terminal domain-containing protein</fullName>
    </recommendedName>
</protein>
<accession>A0A507BYV6</accession>
<dbReference type="InterPro" id="IPR038635">
    <property type="entry name" value="CCR4-NOT_su2/3/5_C_sf"/>
</dbReference>
<reference evidence="6 7" key="1">
    <citation type="journal article" date="2019" name="Sci. Rep.">
        <title>Comparative genomics of chytrid fungi reveal insights into the obligate biotrophic and pathogenic lifestyle of Synchytrium endobioticum.</title>
        <authorList>
            <person name="van de Vossenberg B.T.L.H."/>
            <person name="Warris S."/>
            <person name="Nguyen H.D.T."/>
            <person name="van Gent-Pelzer M.P.E."/>
            <person name="Joly D.L."/>
            <person name="van de Geest H.C."/>
            <person name="Bonants P.J.M."/>
            <person name="Smith D.S."/>
            <person name="Levesque C.A."/>
            <person name="van der Lee T.A.J."/>
        </authorList>
    </citation>
    <scope>NUCLEOTIDE SEQUENCE [LARGE SCALE GENOMIC DNA]</scope>
    <source>
        <strain evidence="6 7">JEL517</strain>
    </source>
</reference>
<dbReference type="GO" id="GO:0030015">
    <property type="term" value="C:CCR4-NOT core complex"/>
    <property type="evidence" value="ECO:0007669"/>
    <property type="project" value="InterPro"/>
</dbReference>
<evidence type="ECO:0000313" key="7">
    <source>
        <dbReference type="Proteomes" id="UP000319731"/>
    </source>
</evidence>
<proteinExistence type="inferred from homology"/>
<dbReference type="InterPro" id="IPR040168">
    <property type="entry name" value="Not2/3/5"/>
</dbReference>
<feature type="compositionally biased region" description="Polar residues" evidence="4">
    <location>
        <begin position="249"/>
        <end position="281"/>
    </location>
</feature>
<keyword evidence="2" id="KW-0805">Transcription regulation</keyword>
<evidence type="ECO:0000313" key="6">
    <source>
        <dbReference type="EMBL" id="TPX30926.1"/>
    </source>
</evidence>
<dbReference type="STRING" id="1806994.A0A507BYV6"/>
<comment type="similarity">
    <text evidence="1">Belongs to the CNOT2/3/5 family.</text>
</comment>
<feature type="domain" description="NOT2/NOT3/NOT5 C-terminal" evidence="5">
    <location>
        <begin position="328"/>
        <end position="451"/>
    </location>
</feature>
<dbReference type="PANTHER" id="PTHR23326">
    <property type="entry name" value="CCR4 NOT-RELATED"/>
    <property type="match status" value="1"/>
</dbReference>
<dbReference type="EMBL" id="QEAO01000053">
    <property type="protein sequence ID" value="TPX30926.1"/>
    <property type="molecule type" value="Genomic_DNA"/>
</dbReference>
<dbReference type="Proteomes" id="UP000319731">
    <property type="component" value="Unassembled WGS sequence"/>
</dbReference>
<keyword evidence="3" id="KW-0804">Transcription</keyword>
<sequence length="534" mass="56328">MAYNSQPGRGPLFYTAAQQQQQQQLQQSTSRQGSLQQNPSSSYGDGSVSMADFPALANNSLRDHPSGNPSVMSFSSIAAASSTPFYSTPINRRDMVDVNGIDDFPALTPSNPTGRSTLGDMAFGMPVRRDGPPGINSIVNMNAPRNMNTMNSARTGRSDDSSFFNGVLRGGASASVGGSMNNTSMNGTMNANGPSLPNDLSGSTIPPGKRPPFGLSSPDYSRAPFSLTPATPASAKASDFVFSNVPAGTSSTPVVPSSQISNNSIQTTSNVSPASLSSNGNPPNPTVRFGVLGLLDVIRMTDRDLNMLALGQDVTSLGLSLSSADNLYSTFMSPFSETPSLGAEPQFHLPPCYNLPQPPPPSISKISSFSDETLFYVFYALPRDAAQEAAAQELYNRNWRYHKEFRLWLTKEPGSEVLQKGAGFERGIYVFFDPQQGARVKKECFLYYDQLEERGPVGGSVNKVSAGVIGSGGSAVVGANSATSIGGNNVSNSNSSTEAGFGPSRVLDFGGTFVKDSLPPGFNSGTAAGNSLWR</sequence>
<organism evidence="6 7">
    <name type="scientific">Synchytrium microbalum</name>
    <dbReference type="NCBI Taxonomy" id="1806994"/>
    <lineage>
        <taxon>Eukaryota</taxon>
        <taxon>Fungi</taxon>
        <taxon>Fungi incertae sedis</taxon>
        <taxon>Chytridiomycota</taxon>
        <taxon>Chytridiomycota incertae sedis</taxon>
        <taxon>Chytridiomycetes</taxon>
        <taxon>Synchytriales</taxon>
        <taxon>Synchytriaceae</taxon>
        <taxon>Synchytrium</taxon>
    </lineage>
</organism>
<feature type="compositionally biased region" description="Low complexity" evidence="4">
    <location>
        <begin position="18"/>
        <end position="37"/>
    </location>
</feature>
<dbReference type="GO" id="GO:0000289">
    <property type="term" value="P:nuclear-transcribed mRNA poly(A) tail shortening"/>
    <property type="evidence" value="ECO:0007669"/>
    <property type="project" value="UniProtKB-ARBA"/>
</dbReference>
<evidence type="ECO:0000256" key="1">
    <source>
        <dbReference type="ARBA" id="ARBA00007682"/>
    </source>
</evidence>
<comment type="caution">
    <text evidence="6">The sequence shown here is derived from an EMBL/GenBank/DDBJ whole genome shotgun (WGS) entry which is preliminary data.</text>
</comment>
<dbReference type="GO" id="GO:0006355">
    <property type="term" value="P:regulation of DNA-templated transcription"/>
    <property type="evidence" value="ECO:0007669"/>
    <property type="project" value="InterPro"/>
</dbReference>
<dbReference type="Gene3D" id="2.30.30.1020">
    <property type="entry name" value="CCR4-NOT complex subunit 2/3/5, C-terminal domain"/>
    <property type="match status" value="1"/>
</dbReference>
<name>A0A507BYV6_9FUNG</name>
<dbReference type="InterPro" id="IPR007282">
    <property type="entry name" value="NOT2/3/5_C"/>
</dbReference>
<feature type="compositionally biased region" description="Low complexity" evidence="4">
    <location>
        <begin position="177"/>
        <end position="193"/>
    </location>
</feature>
<dbReference type="AlphaFoldDB" id="A0A507BYV6"/>
<feature type="region of interest" description="Disordered" evidence="4">
    <location>
        <begin position="175"/>
        <end position="220"/>
    </location>
</feature>
<dbReference type="OrthoDB" id="25391at2759"/>
<keyword evidence="7" id="KW-1185">Reference proteome</keyword>
<gene>
    <name evidence="6" type="ORF">SmJEL517_g05617</name>
</gene>
<dbReference type="RefSeq" id="XP_031022476.1">
    <property type="nucleotide sequence ID" value="XM_031171543.1"/>
</dbReference>
<evidence type="ECO:0000256" key="4">
    <source>
        <dbReference type="SAM" id="MobiDB-lite"/>
    </source>
</evidence>
<feature type="region of interest" description="Disordered" evidence="4">
    <location>
        <begin position="249"/>
        <end position="283"/>
    </location>
</feature>
<dbReference type="GeneID" id="42006840"/>
<evidence type="ECO:0000256" key="2">
    <source>
        <dbReference type="ARBA" id="ARBA00023015"/>
    </source>
</evidence>